<organism evidence="1">
    <name type="scientific">Anguilla anguilla</name>
    <name type="common">European freshwater eel</name>
    <name type="synonym">Muraena anguilla</name>
    <dbReference type="NCBI Taxonomy" id="7936"/>
    <lineage>
        <taxon>Eukaryota</taxon>
        <taxon>Metazoa</taxon>
        <taxon>Chordata</taxon>
        <taxon>Craniata</taxon>
        <taxon>Vertebrata</taxon>
        <taxon>Euteleostomi</taxon>
        <taxon>Actinopterygii</taxon>
        <taxon>Neopterygii</taxon>
        <taxon>Teleostei</taxon>
        <taxon>Anguilliformes</taxon>
        <taxon>Anguillidae</taxon>
        <taxon>Anguilla</taxon>
    </lineage>
</organism>
<evidence type="ECO:0000313" key="1">
    <source>
        <dbReference type="EMBL" id="JAH69997.1"/>
    </source>
</evidence>
<reference evidence="1" key="2">
    <citation type="journal article" date="2015" name="Fish Shellfish Immunol.">
        <title>Early steps in the European eel (Anguilla anguilla)-Vibrio vulnificus interaction in the gills: Role of the RtxA13 toxin.</title>
        <authorList>
            <person name="Callol A."/>
            <person name="Pajuelo D."/>
            <person name="Ebbesson L."/>
            <person name="Teles M."/>
            <person name="MacKenzie S."/>
            <person name="Amaro C."/>
        </authorList>
    </citation>
    <scope>NUCLEOTIDE SEQUENCE</scope>
</reference>
<reference evidence="1" key="1">
    <citation type="submission" date="2014-11" db="EMBL/GenBank/DDBJ databases">
        <authorList>
            <person name="Amaro Gonzalez C."/>
        </authorList>
    </citation>
    <scope>NUCLEOTIDE SEQUENCE</scope>
</reference>
<accession>A0A0E9UW05</accession>
<sequence length="13" mass="1495">MKIKSILLKLHNG</sequence>
<proteinExistence type="predicted"/>
<protein>
    <submittedName>
        <fullName evidence="1">Uncharacterized protein</fullName>
    </submittedName>
</protein>
<name>A0A0E9UW05_ANGAN</name>
<dbReference type="EMBL" id="GBXM01038580">
    <property type="protein sequence ID" value="JAH69997.1"/>
    <property type="molecule type" value="Transcribed_RNA"/>
</dbReference>